<protein>
    <submittedName>
        <fullName evidence="2">Uncharacterized protein</fullName>
    </submittedName>
</protein>
<comment type="caution">
    <text evidence="2">The sequence shown here is derived from an EMBL/GenBank/DDBJ whole genome shotgun (WGS) entry which is preliminary data.</text>
</comment>
<sequence length="98" mass="10708">MSSSQFSPSMAPDGILFSGNDDGMMSMMFPGDHSFAVHGQIMLVLLVLLSTIFLLSMILMLCMKYLHLNCTTAKSNKSPLEEVVITSTYISSDISHAK</sequence>
<evidence type="ECO:0000313" key="3">
    <source>
        <dbReference type="Proteomes" id="UP000823775"/>
    </source>
</evidence>
<dbReference type="Proteomes" id="UP000823775">
    <property type="component" value="Unassembled WGS sequence"/>
</dbReference>
<name>A0ABS8T9K7_DATST</name>
<evidence type="ECO:0000313" key="2">
    <source>
        <dbReference type="EMBL" id="MCD7468101.1"/>
    </source>
</evidence>
<keyword evidence="1" id="KW-0472">Membrane</keyword>
<accession>A0ABS8T9K7</accession>
<keyword evidence="3" id="KW-1185">Reference proteome</keyword>
<proteinExistence type="predicted"/>
<feature type="transmembrane region" description="Helical" evidence="1">
    <location>
        <begin position="35"/>
        <end position="59"/>
    </location>
</feature>
<reference evidence="2 3" key="1">
    <citation type="journal article" date="2021" name="BMC Genomics">
        <title>Datura genome reveals duplications of psychoactive alkaloid biosynthetic genes and high mutation rate following tissue culture.</title>
        <authorList>
            <person name="Rajewski A."/>
            <person name="Carter-House D."/>
            <person name="Stajich J."/>
            <person name="Litt A."/>
        </authorList>
    </citation>
    <scope>NUCLEOTIDE SEQUENCE [LARGE SCALE GENOMIC DNA]</scope>
    <source>
        <strain evidence="2">AR-01</strain>
    </source>
</reference>
<organism evidence="2 3">
    <name type="scientific">Datura stramonium</name>
    <name type="common">Jimsonweed</name>
    <name type="synonym">Common thornapple</name>
    <dbReference type="NCBI Taxonomy" id="4076"/>
    <lineage>
        <taxon>Eukaryota</taxon>
        <taxon>Viridiplantae</taxon>
        <taxon>Streptophyta</taxon>
        <taxon>Embryophyta</taxon>
        <taxon>Tracheophyta</taxon>
        <taxon>Spermatophyta</taxon>
        <taxon>Magnoliopsida</taxon>
        <taxon>eudicotyledons</taxon>
        <taxon>Gunneridae</taxon>
        <taxon>Pentapetalae</taxon>
        <taxon>asterids</taxon>
        <taxon>lamiids</taxon>
        <taxon>Solanales</taxon>
        <taxon>Solanaceae</taxon>
        <taxon>Solanoideae</taxon>
        <taxon>Datureae</taxon>
        <taxon>Datura</taxon>
    </lineage>
</organism>
<keyword evidence="1" id="KW-1133">Transmembrane helix</keyword>
<dbReference type="EMBL" id="JACEIK010001297">
    <property type="protein sequence ID" value="MCD7468101.1"/>
    <property type="molecule type" value="Genomic_DNA"/>
</dbReference>
<gene>
    <name evidence="2" type="ORF">HAX54_005911</name>
</gene>
<keyword evidence="1" id="KW-0812">Transmembrane</keyword>
<evidence type="ECO:0000256" key="1">
    <source>
        <dbReference type="SAM" id="Phobius"/>
    </source>
</evidence>